<dbReference type="SUPFAM" id="SSF47781">
    <property type="entry name" value="RuvA domain 2-like"/>
    <property type="match status" value="1"/>
</dbReference>
<dbReference type="PANTHER" id="PTHR21180">
    <property type="entry name" value="ENDONUCLEASE/EXONUCLEASE/PHOSPHATASE FAMILY DOMAIN-CONTAINING PROTEIN 1"/>
    <property type="match status" value="1"/>
</dbReference>
<organism evidence="3 4">
    <name type="scientific">Moraxella oculi</name>
    <dbReference type="NCBI Taxonomy" id="2940516"/>
    <lineage>
        <taxon>Bacteria</taxon>
        <taxon>Pseudomonadati</taxon>
        <taxon>Pseudomonadota</taxon>
        <taxon>Gammaproteobacteria</taxon>
        <taxon>Moraxellales</taxon>
        <taxon>Moraxellaceae</taxon>
        <taxon>Moraxella</taxon>
    </lineage>
</organism>
<dbReference type="RefSeq" id="WP_407069267.1">
    <property type="nucleotide sequence ID" value="NZ_JBJJXE010000010.1"/>
</dbReference>
<dbReference type="Gene3D" id="1.10.150.320">
    <property type="entry name" value="Photosystem II 12 kDa extrinsic protein"/>
    <property type="match status" value="1"/>
</dbReference>
<gene>
    <name evidence="3" type="ORF">ACJHVH_06890</name>
</gene>
<feature type="domain" description="Helix-hairpin-helix DNA-binding motif class 1" evidence="2">
    <location>
        <begin position="63"/>
        <end position="82"/>
    </location>
</feature>
<keyword evidence="1" id="KW-0732">Signal</keyword>
<evidence type="ECO:0000259" key="2">
    <source>
        <dbReference type="SMART" id="SM00278"/>
    </source>
</evidence>
<name>A0ABW8U6G1_9GAMM</name>
<feature type="signal peptide" evidence="1">
    <location>
        <begin position="1"/>
        <end position="23"/>
    </location>
</feature>
<dbReference type="SMART" id="SM00278">
    <property type="entry name" value="HhH1"/>
    <property type="match status" value="2"/>
</dbReference>
<dbReference type="InterPro" id="IPR051675">
    <property type="entry name" value="Endo/Exo/Phosphatase_dom_1"/>
</dbReference>
<protein>
    <submittedName>
        <fullName evidence="3">ComEA family DNA-binding protein</fullName>
    </submittedName>
</protein>
<dbReference type="EMBL" id="JBJJXE010000010">
    <property type="protein sequence ID" value="MFL1732718.1"/>
    <property type="molecule type" value="Genomic_DNA"/>
</dbReference>
<sequence length="117" mass="13002">MHWIINSCTAVILSSFFSQMSMAADEPRQCHFDASSAYQAMMKHQASTKKQALHLNINTATASDFTSLSGVGINTAERIVEYRRQVGRFVSVDELMQVKGIGKATLEKNRHRLSVAP</sequence>
<feature type="domain" description="Helix-hairpin-helix DNA-binding motif class 1" evidence="2">
    <location>
        <begin position="93"/>
        <end position="112"/>
    </location>
</feature>
<reference evidence="3 4" key="1">
    <citation type="submission" date="2024-11" db="EMBL/GenBank/DDBJ databases">
        <title>First Report of Moraxella oculi in Brazil in an Infectious Bovine Keratoconjunctivitis Outbreak.</title>
        <authorList>
            <person name="Carvalho C.V."/>
            <person name="Domingues R."/>
            <person name="Coutinho C."/>
            <person name="Honorio N.T.B.S."/>
            <person name="Faza D.R.L.R."/>
            <person name="Carvalho W.A."/>
            <person name="Machado A.B.F."/>
            <person name="Martins M.F."/>
            <person name="Gaspar E.B."/>
        </authorList>
    </citation>
    <scope>NUCLEOTIDE SEQUENCE [LARGE SCALE GENOMIC DNA]</scope>
    <source>
        <strain evidence="3 4">2117LE</strain>
    </source>
</reference>
<keyword evidence="4" id="KW-1185">Reference proteome</keyword>
<comment type="caution">
    <text evidence="3">The sequence shown here is derived from an EMBL/GenBank/DDBJ whole genome shotgun (WGS) entry which is preliminary data.</text>
</comment>
<dbReference type="GO" id="GO:0003677">
    <property type="term" value="F:DNA binding"/>
    <property type="evidence" value="ECO:0007669"/>
    <property type="project" value="UniProtKB-KW"/>
</dbReference>
<dbReference type="Pfam" id="PF12836">
    <property type="entry name" value="HHH_3"/>
    <property type="match status" value="1"/>
</dbReference>
<dbReference type="Proteomes" id="UP001624684">
    <property type="component" value="Unassembled WGS sequence"/>
</dbReference>
<dbReference type="InterPro" id="IPR003583">
    <property type="entry name" value="Hlx-hairpin-Hlx_DNA-bd_motif"/>
</dbReference>
<evidence type="ECO:0000313" key="4">
    <source>
        <dbReference type="Proteomes" id="UP001624684"/>
    </source>
</evidence>
<dbReference type="PANTHER" id="PTHR21180:SF32">
    <property type="entry name" value="ENDONUCLEASE_EXONUCLEASE_PHOSPHATASE FAMILY DOMAIN-CONTAINING PROTEIN 1"/>
    <property type="match status" value="1"/>
</dbReference>
<dbReference type="InterPro" id="IPR004509">
    <property type="entry name" value="Competence_ComEA_HhH"/>
</dbReference>
<evidence type="ECO:0000256" key="1">
    <source>
        <dbReference type="SAM" id="SignalP"/>
    </source>
</evidence>
<evidence type="ECO:0000313" key="3">
    <source>
        <dbReference type="EMBL" id="MFL1732718.1"/>
    </source>
</evidence>
<accession>A0ABW8U6G1</accession>
<dbReference type="NCBIfam" id="TIGR00426">
    <property type="entry name" value="competence protein ComEA helix-hairpin-helix repeat region"/>
    <property type="match status" value="1"/>
</dbReference>
<dbReference type="InterPro" id="IPR010994">
    <property type="entry name" value="RuvA_2-like"/>
</dbReference>
<keyword evidence="3" id="KW-0238">DNA-binding</keyword>
<proteinExistence type="predicted"/>
<feature type="chain" id="PRO_5046717096" evidence="1">
    <location>
        <begin position="24"/>
        <end position="117"/>
    </location>
</feature>